<proteinExistence type="inferred from homology"/>
<dbReference type="CDD" id="cd00929">
    <property type="entry name" value="Cyt_c_Oxidase_VIIc"/>
    <property type="match status" value="1"/>
</dbReference>
<evidence type="ECO:0000313" key="13">
    <source>
        <dbReference type="EMBL" id="NIE43035.1"/>
    </source>
</evidence>
<organism evidence="13">
    <name type="scientific">Rhipicephalus microplus</name>
    <name type="common">Cattle tick</name>
    <name type="synonym">Boophilus microplus</name>
    <dbReference type="NCBI Taxonomy" id="6941"/>
    <lineage>
        <taxon>Eukaryota</taxon>
        <taxon>Metazoa</taxon>
        <taxon>Ecdysozoa</taxon>
        <taxon>Arthropoda</taxon>
        <taxon>Chelicerata</taxon>
        <taxon>Arachnida</taxon>
        <taxon>Acari</taxon>
        <taxon>Parasitiformes</taxon>
        <taxon>Ixodida</taxon>
        <taxon>Ixodoidea</taxon>
        <taxon>Ixodidae</taxon>
        <taxon>Rhipicephalinae</taxon>
        <taxon>Rhipicephalus</taxon>
        <taxon>Boophilus</taxon>
    </lineage>
</organism>
<dbReference type="UniPathway" id="UPA00705"/>
<reference evidence="13" key="1">
    <citation type="submission" date="2020-03" db="EMBL/GenBank/DDBJ databases">
        <title>A transcriptome and proteome of the tick Rhipicephalus microplus shaped by the genetic composition of its hosts and developmental stage.</title>
        <authorList>
            <person name="Garcia G.R."/>
            <person name="Ribeiro J.M.C."/>
            <person name="Maruyama S.R."/>
            <person name="Gardinasse L.G."/>
            <person name="Nelson K."/>
            <person name="Ferreira B.R."/>
            <person name="Andrade T.G."/>
            <person name="Santos I.K.F.M."/>
        </authorList>
    </citation>
    <scope>NUCLEOTIDE SEQUENCE</scope>
    <source>
        <strain evidence="13">NSGR</strain>
        <tissue evidence="13">Salivary glands</tissue>
    </source>
</reference>
<evidence type="ECO:0000256" key="8">
    <source>
        <dbReference type="ARBA" id="ARBA00022989"/>
    </source>
</evidence>
<evidence type="ECO:0000256" key="10">
    <source>
        <dbReference type="ARBA" id="ARBA00023136"/>
    </source>
</evidence>
<evidence type="ECO:0000256" key="2">
    <source>
        <dbReference type="ARBA" id="ARBA00004673"/>
    </source>
</evidence>
<dbReference type="InterPro" id="IPR036636">
    <property type="entry name" value="COX7C/Cox8_sf"/>
</dbReference>
<dbReference type="FunFam" id="4.10.49.10:FF:000001">
    <property type="entry name" value="Cytochrome c oxidase subunit 7C"/>
    <property type="match status" value="1"/>
</dbReference>
<keyword evidence="8 12" id="KW-1133">Transmembrane helix</keyword>
<dbReference type="SUPFAM" id="SSF81427">
    <property type="entry name" value="Mitochondrial cytochrome c oxidase subunit VIIc (aka VIIIa)"/>
    <property type="match status" value="1"/>
</dbReference>
<dbReference type="Pfam" id="PF02935">
    <property type="entry name" value="COX7C"/>
    <property type="match status" value="1"/>
</dbReference>
<name>A0A6G4ZWA2_RHIMP</name>
<dbReference type="EMBL" id="GIKN01000762">
    <property type="protein sequence ID" value="NIE43035.1"/>
    <property type="molecule type" value="Transcribed_RNA"/>
</dbReference>
<comment type="subcellular location">
    <subcellularLocation>
        <location evidence="1">Mitochondrion inner membrane</location>
        <topology evidence="1">Single-pass membrane protein</topology>
    </subcellularLocation>
</comment>
<dbReference type="GO" id="GO:0006123">
    <property type="term" value="P:mitochondrial electron transport, cytochrome c to oxygen"/>
    <property type="evidence" value="ECO:0007669"/>
    <property type="project" value="InterPro"/>
</dbReference>
<evidence type="ECO:0000256" key="6">
    <source>
        <dbReference type="ARBA" id="ARBA00022792"/>
    </source>
</evidence>
<evidence type="ECO:0000256" key="9">
    <source>
        <dbReference type="ARBA" id="ARBA00023128"/>
    </source>
</evidence>
<dbReference type="GO" id="GO:0005743">
    <property type="term" value="C:mitochondrial inner membrane"/>
    <property type="evidence" value="ECO:0007669"/>
    <property type="project" value="UniProtKB-SubCell"/>
</dbReference>
<evidence type="ECO:0000256" key="4">
    <source>
        <dbReference type="ARBA" id="ARBA00017004"/>
    </source>
</evidence>
<dbReference type="Gene3D" id="4.10.49.10">
    <property type="entry name" value="Cytochrome c oxidase subunit VIIc"/>
    <property type="match status" value="1"/>
</dbReference>
<evidence type="ECO:0000256" key="7">
    <source>
        <dbReference type="ARBA" id="ARBA00022946"/>
    </source>
</evidence>
<dbReference type="InterPro" id="IPR004202">
    <property type="entry name" value="COX7C/Cox8"/>
</dbReference>
<dbReference type="OrthoDB" id="6500552at2759"/>
<dbReference type="PANTHER" id="PTHR13313">
    <property type="entry name" value="CYTOCHROME C OXIDASE SUBUNIT VIIC"/>
    <property type="match status" value="1"/>
</dbReference>
<keyword evidence="10 12" id="KW-0472">Membrane</keyword>
<keyword evidence="7" id="KW-0809">Transit peptide</keyword>
<evidence type="ECO:0000256" key="1">
    <source>
        <dbReference type="ARBA" id="ARBA00004434"/>
    </source>
</evidence>
<feature type="transmembrane region" description="Helical" evidence="12">
    <location>
        <begin position="45"/>
        <end position="66"/>
    </location>
</feature>
<evidence type="ECO:0000256" key="12">
    <source>
        <dbReference type="SAM" id="Phobius"/>
    </source>
</evidence>
<dbReference type="VEuPathDB" id="VectorBase:LOC119173468"/>
<keyword evidence="5 12" id="KW-0812">Transmembrane</keyword>
<dbReference type="AlphaFoldDB" id="A0A6G4ZWA2"/>
<protein>
    <recommendedName>
        <fullName evidence="4">Cytochrome c oxidase subunit 7C, mitochondrial</fullName>
    </recommendedName>
    <alternativeName>
        <fullName evidence="11">Cytochrome c oxidase polypeptide VIIc</fullName>
    </alternativeName>
</protein>
<comment type="similarity">
    <text evidence="3">Belongs to the cytochrome c oxidase VIIc family.</text>
</comment>
<keyword evidence="9" id="KW-0496">Mitochondrion</keyword>
<evidence type="ECO:0000256" key="11">
    <source>
        <dbReference type="ARBA" id="ARBA00031140"/>
    </source>
</evidence>
<dbReference type="GO" id="GO:0045277">
    <property type="term" value="C:respiratory chain complex IV"/>
    <property type="evidence" value="ECO:0007669"/>
    <property type="project" value="InterPro"/>
</dbReference>
<evidence type="ECO:0000256" key="3">
    <source>
        <dbReference type="ARBA" id="ARBA00010514"/>
    </source>
</evidence>
<sequence length="75" mass="8606">MSRFARMALWSRKLSTSVIRRSDHDNHDTSGIPGSNLPFKVNNKYGLTIKFALFFSIPFALPFYAVRFHLTKKSA</sequence>
<comment type="pathway">
    <text evidence="2">Energy metabolism; oxidative phosphorylation.</text>
</comment>
<evidence type="ECO:0000256" key="5">
    <source>
        <dbReference type="ARBA" id="ARBA00022692"/>
    </source>
</evidence>
<accession>A0A6G4ZWA2</accession>
<dbReference type="PANTHER" id="PTHR13313:SF0">
    <property type="entry name" value="CYTOCHROME C OXIDASE SUBUNIT 7C, MITOCHONDRIAL"/>
    <property type="match status" value="1"/>
</dbReference>
<keyword evidence="6" id="KW-0999">Mitochondrion inner membrane</keyword>